<evidence type="ECO:0000313" key="2">
    <source>
        <dbReference type="Proteomes" id="UP000001572"/>
    </source>
</evidence>
<dbReference type="OrthoDB" id="2872190at2"/>
<proteinExistence type="predicted"/>
<dbReference type="STRING" id="293826.Amet_2264"/>
<sequence>MQEIILKWFGPYDLERIQLYDLAFDKGIYMISRIWGEKETLLYIGRTKREFQKRLKEHDVWIKQYRGQIKIRLGLIMLHPDTKFSEKLLADVEALLIILNKTVENTSNTSTYSGRALTINNTGRRGLLDKRITSNSDLLEDIN</sequence>
<dbReference type="KEGG" id="amt:Amet_2264"/>
<dbReference type="EMBL" id="CP000724">
    <property type="protein sequence ID" value="ABR48422.1"/>
    <property type="molecule type" value="Genomic_DNA"/>
</dbReference>
<gene>
    <name evidence="1" type="ordered locus">Amet_2264</name>
</gene>
<dbReference type="Proteomes" id="UP000001572">
    <property type="component" value="Chromosome"/>
</dbReference>
<keyword evidence="2" id="KW-1185">Reference proteome</keyword>
<organism evidence="1 2">
    <name type="scientific">Alkaliphilus metalliredigens (strain QYMF)</name>
    <dbReference type="NCBI Taxonomy" id="293826"/>
    <lineage>
        <taxon>Bacteria</taxon>
        <taxon>Bacillati</taxon>
        <taxon>Bacillota</taxon>
        <taxon>Clostridia</taxon>
        <taxon>Peptostreptococcales</taxon>
        <taxon>Natronincolaceae</taxon>
        <taxon>Alkaliphilus</taxon>
    </lineage>
</organism>
<name>A6TQF4_ALKMQ</name>
<protein>
    <recommendedName>
        <fullName evidence="3">GIY-YIG domain-containing protein</fullName>
    </recommendedName>
</protein>
<dbReference type="HOGENOM" id="CLU_149804_0_0_9"/>
<evidence type="ECO:0000313" key="1">
    <source>
        <dbReference type="EMBL" id="ABR48422.1"/>
    </source>
</evidence>
<evidence type="ECO:0008006" key="3">
    <source>
        <dbReference type="Google" id="ProtNLM"/>
    </source>
</evidence>
<dbReference type="AlphaFoldDB" id="A6TQF4"/>
<dbReference type="RefSeq" id="WP_012063398.1">
    <property type="nucleotide sequence ID" value="NC_009633.1"/>
</dbReference>
<dbReference type="eggNOG" id="ENOG502ZVS7">
    <property type="taxonomic scope" value="Bacteria"/>
</dbReference>
<reference evidence="2" key="1">
    <citation type="journal article" date="2016" name="Genome Announc.">
        <title>Complete genome sequence of Alkaliphilus metalliredigens strain QYMF, an alkaliphilic and metal-reducing bacterium isolated from borax-contaminated leachate ponds.</title>
        <authorList>
            <person name="Hwang C."/>
            <person name="Copeland A."/>
            <person name="Lucas S."/>
            <person name="Lapidus A."/>
            <person name="Barry K."/>
            <person name="Detter J.C."/>
            <person name="Glavina Del Rio T."/>
            <person name="Hammon N."/>
            <person name="Israni S."/>
            <person name="Dalin E."/>
            <person name="Tice H."/>
            <person name="Pitluck S."/>
            <person name="Chertkov O."/>
            <person name="Brettin T."/>
            <person name="Bruce D."/>
            <person name="Han C."/>
            <person name="Schmutz J."/>
            <person name="Larimer F."/>
            <person name="Land M.L."/>
            <person name="Hauser L."/>
            <person name="Kyrpides N."/>
            <person name="Mikhailova N."/>
            <person name="Ye Q."/>
            <person name="Zhou J."/>
            <person name="Richardson P."/>
            <person name="Fields M.W."/>
        </authorList>
    </citation>
    <scope>NUCLEOTIDE SEQUENCE [LARGE SCALE GENOMIC DNA]</scope>
    <source>
        <strain evidence="2">QYMF</strain>
    </source>
</reference>
<accession>A6TQF4</accession>